<dbReference type="InterPro" id="IPR016024">
    <property type="entry name" value="ARM-type_fold"/>
</dbReference>
<gene>
    <name evidence="1" type="ORF">HPS56_02795</name>
</gene>
<protein>
    <submittedName>
        <fullName evidence="1">DNA alkylation repair protein</fullName>
    </submittedName>
</protein>
<dbReference type="PANTHER" id="PTHR34070">
    <property type="entry name" value="ARMADILLO-TYPE FOLD"/>
    <property type="match status" value="1"/>
</dbReference>
<dbReference type="SUPFAM" id="SSF48371">
    <property type="entry name" value="ARM repeat"/>
    <property type="match status" value="1"/>
</dbReference>
<reference evidence="1 2" key="1">
    <citation type="submission" date="2020-05" db="EMBL/GenBank/DDBJ databases">
        <title>Distinct polysaccharide utilization as determinants for interspecies competition between intestinal Prevotella spp.</title>
        <authorList>
            <person name="Galvez E.J.C."/>
            <person name="Iljazovic A."/>
            <person name="Strowig T."/>
        </authorList>
    </citation>
    <scope>NUCLEOTIDE SEQUENCE [LARGE SCALE GENOMIC DNA]</scope>
    <source>
        <strain evidence="1 2">PMUR</strain>
    </source>
</reference>
<comment type="caution">
    <text evidence="1">The sequence shown here is derived from an EMBL/GenBank/DDBJ whole genome shotgun (WGS) entry which is preliminary data.</text>
</comment>
<dbReference type="EMBL" id="JABKKF010000002">
    <property type="protein sequence ID" value="NPD91286.1"/>
    <property type="molecule type" value="Genomic_DNA"/>
</dbReference>
<evidence type="ECO:0000313" key="1">
    <source>
        <dbReference type="EMBL" id="NPD91286.1"/>
    </source>
</evidence>
<dbReference type="RefSeq" id="WP_172273503.1">
    <property type="nucleotide sequence ID" value="NZ_CASGMU010000002.1"/>
</dbReference>
<evidence type="ECO:0000313" key="2">
    <source>
        <dbReference type="Proteomes" id="UP000714420"/>
    </source>
</evidence>
<sequence length="234" mass="27388">MSETHTIIEELKSFATEEKRLFLPYFFKTGKGQYGEGDVFLGVTVPYTRKVAKAHKDTSMDTISGLLASEYHEARLCALLIMVRMFAKGDEETRQRVFDFYLGNTARINNWDLVDLSAPYIVGKYLLDKPRDILYELSESNLLWDNRIAIVSTLAFIRNNDLDDTYALAQKLMTHKHDLIHKATGWMLREAGKRDPRILYDFIDSRHTTIPRTMLRYAIEKFSQEERKYLMRKE</sequence>
<keyword evidence="2" id="KW-1185">Reference proteome</keyword>
<proteinExistence type="predicted"/>
<name>A0ABX2AMX7_9BACT</name>
<dbReference type="Proteomes" id="UP000714420">
    <property type="component" value="Unassembled WGS sequence"/>
</dbReference>
<dbReference type="Pfam" id="PF08713">
    <property type="entry name" value="DNA_alkylation"/>
    <property type="match status" value="1"/>
</dbReference>
<dbReference type="CDD" id="cd06561">
    <property type="entry name" value="AlkD_like"/>
    <property type="match status" value="1"/>
</dbReference>
<accession>A0ABX2AMX7</accession>
<dbReference type="Gene3D" id="1.25.10.90">
    <property type="match status" value="1"/>
</dbReference>
<organism evidence="1 2">
    <name type="scientific">Xylanibacter muris</name>
    <dbReference type="NCBI Taxonomy" id="2736290"/>
    <lineage>
        <taxon>Bacteria</taxon>
        <taxon>Pseudomonadati</taxon>
        <taxon>Bacteroidota</taxon>
        <taxon>Bacteroidia</taxon>
        <taxon>Bacteroidales</taxon>
        <taxon>Prevotellaceae</taxon>
        <taxon>Xylanibacter</taxon>
    </lineage>
</organism>
<dbReference type="InterPro" id="IPR014825">
    <property type="entry name" value="DNA_alkylation"/>
</dbReference>
<dbReference type="PANTHER" id="PTHR34070:SF1">
    <property type="entry name" value="DNA ALKYLATION REPAIR PROTEIN"/>
    <property type="match status" value="1"/>
</dbReference>